<feature type="region of interest" description="Disordered" evidence="1">
    <location>
        <begin position="1"/>
        <end position="41"/>
    </location>
</feature>
<accession>A0AAX4PHE6</accession>
<organism evidence="2 3">
    <name type="scientific">Chloropicon roscoffensis</name>
    <dbReference type="NCBI Taxonomy" id="1461544"/>
    <lineage>
        <taxon>Eukaryota</taxon>
        <taxon>Viridiplantae</taxon>
        <taxon>Chlorophyta</taxon>
        <taxon>Chloropicophyceae</taxon>
        <taxon>Chloropicales</taxon>
        <taxon>Chloropicaceae</taxon>
        <taxon>Chloropicon</taxon>
    </lineage>
</organism>
<reference evidence="2 3" key="1">
    <citation type="submission" date="2024-03" db="EMBL/GenBank/DDBJ databases">
        <title>Complete genome sequence of the green alga Chloropicon roscoffensis RCC1871.</title>
        <authorList>
            <person name="Lemieux C."/>
            <person name="Pombert J.-F."/>
            <person name="Otis C."/>
            <person name="Turmel M."/>
        </authorList>
    </citation>
    <scope>NUCLEOTIDE SEQUENCE [LARGE SCALE GENOMIC DNA]</scope>
    <source>
        <strain evidence="2 3">RCC1871</strain>
    </source>
</reference>
<protein>
    <recommendedName>
        <fullName evidence="4">Class II aldolase/adducin N-terminal domain-containing protein</fullName>
    </recommendedName>
</protein>
<sequence>MASMEHRSLESGGPRIKFRCSREDPSPSSSSSSSDHQLASLRRALSDGLRELVRTKAAPVGPDGKLLGNCACLGSNPGPRVLVSRSGRSPNDPLDLDGDFACVTSFDSEGWEATYQSSSEKSKPSSDTPLHWYSLVQAAQEFGWQERPKFVLHGHTFATEADAAALGVPISVEETMFSTKEDVEALRQLYRDHPYPANKCFIRNKHGFLILAQTMEEAVLTLRGLIVLASNE</sequence>
<evidence type="ECO:0008006" key="4">
    <source>
        <dbReference type="Google" id="ProtNLM"/>
    </source>
</evidence>
<dbReference type="Gene3D" id="3.40.225.10">
    <property type="entry name" value="Class II aldolase/adducin N-terminal domain"/>
    <property type="match status" value="1"/>
</dbReference>
<dbReference type="SUPFAM" id="SSF53639">
    <property type="entry name" value="AraD/HMP-PK domain-like"/>
    <property type="match status" value="1"/>
</dbReference>
<name>A0AAX4PHE6_9CHLO</name>
<gene>
    <name evidence="2" type="ORF">HKI87_12g70670</name>
</gene>
<evidence type="ECO:0000313" key="2">
    <source>
        <dbReference type="EMBL" id="WZN65508.1"/>
    </source>
</evidence>
<dbReference type="Proteomes" id="UP001472866">
    <property type="component" value="Chromosome 12"/>
</dbReference>
<evidence type="ECO:0000256" key="1">
    <source>
        <dbReference type="SAM" id="MobiDB-lite"/>
    </source>
</evidence>
<evidence type="ECO:0000313" key="3">
    <source>
        <dbReference type="Proteomes" id="UP001472866"/>
    </source>
</evidence>
<proteinExistence type="predicted"/>
<keyword evidence="3" id="KW-1185">Reference proteome</keyword>
<dbReference type="InterPro" id="IPR036409">
    <property type="entry name" value="Aldolase_II/adducin_N_sf"/>
</dbReference>
<dbReference type="EMBL" id="CP151512">
    <property type="protein sequence ID" value="WZN65508.1"/>
    <property type="molecule type" value="Genomic_DNA"/>
</dbReference>
<dbReference type="AlphaFoldDB" id="A0AAX4PHE6"/>